<dbReference type="Gene3D" id="3.20.20.150">
    <property type="entry name" value="Divalent-metal-dependent TIM barrel enzymes"/>
    <property type="match status" value="1"/>
</dbReference>
<reference evidence="2 3" key="1">
    <citation type="submission" date="2019-03" db="EMBL/GenBank/DDBJ databases">
        <title>Deep-cultivation of Planctomycetes and their phenomic and genomic characterization uncovers novel biology.</title>
        <authorList>
            <person name="Wiegand S."/>
            <person name="Jogler M."/>
            <person name="Boedeker C."/>
            <person name="Pinto D."/>
            <person name="Vollmers J."/>
            <person name="Rivas-Marin E."/>
            <person name="Kohn T."/>
            <person name="Peeters S.H."/>
            <person name="Heuer A."/>
            <person name="Rast P."/>
            <person name="Oberbeckmann S."/>
            <person name="Bunk B."/>
            <person name="Jeske O."/>
            <person name="Meyerdierks A."/>
            <person name="Storesund J.E."/>
            <person name="Kallscheuer N."/>
            <person name="Luecker S."/>
            <person name="Lage O.M."/>
            <person name="Pohl T."/>
            <person name="Merkel B.J."/>
            <person name="Hornburger P."/>
            <person name="Mueller R.-W."/>
            <person name="Bruemmer F."/>
            <person name="Labrenz M."/>
            <person name="Spormann A.M."/>
            <person name="Op den Camp H."/>
            <person name="Overmann J."/>
            <person name="Amann R."/>
            <person name="Jetten M.S.M."/>
            <person name="Mascher T."/>
            <person name="Medema M.H."/>
            <person name="Devos D.P."/>
            <person name="Kaster A.-K."/>
            <person name="Ovreas L."/>
            <person name="Rohde M."/>
            <person name="Galperin M.Y."/>
            <person name="Jogler C."/>
        </authorList>
    </citation>
    <scope>NUCLEOTIDE SEQUENCE [LARGE SCALE GENOMIC DNA]</scope>
    <source>
        <strain evidence="2 3">Enr13</strain>
    </source>
</reference>
<keyword evidence="2" id="KW-0413">Isomerase</keyword>
<name>A0A518HS18_9BACT</name>
<dbReference type="EMBL" id="CP037423">
    <property type="protein sequence ID" value="QDV43643.1"/>
    <property type="molecule type" value="Genomic_DNA"/>
</dbReference>
<dbReference type="OrthoDB" id="9779184at2"/>
<organism evidence="2 3">
    <name type="scientific">Stieleria neptunia</name>
    <dbReference type="NCBI Taxonomy" id="2527979"/>
    <lineage>
        <taxon>Bacteria</taxon>
        <taxon>Pseudomonadati</taxon>
        <taxon>Planctomycetota</taxon>
        <taxon>Planctomycetia</taxon>
        <taxon>Pirellulales</taxon>
        <taxon>Pirellulaceae</taxon>
        <taxon>Stieleria</taxon>
    </lineage>
</organism>
<dbReference type="SUPFAM" id="SSF51658">
    <property type="entry name" value="Xylose isomerase-like"/>
    <property type="match status" value="1"/>
</dbReference>
<dbReference type="GO" id="GO:0016853">
    <property type="term" value="F:isomerase activity"/>
    <property type="evidence" value="ECO:0007669"/>
    <property type="project" value="UniProtKB-KW"/>
</dbReference>
<dbReference type="PANTHER" id="PTHR12110">
    <property type="entry name" value="HYDROXYPYRUVATE ISOMERASE"/>
    <property type="match status" value="1"/>
</dbReference>
<dbReference type="PANTHER" id="PTHR12110:SF21">
    <property type="entry name" value="XYLOSE ISOMERASE-LIKE TIM BARREL DOMAIN-CONTAINING PROTEIN"/>
    <property type="match status" value="1"/>
</dbReference>
<gene>
    <name evidence="2" type="ORF">Enr13x_35000</name>
</gene>
<dbReference type="KEGG" id="snep:Enr13x_35000"/>
<keyword evidence="3" id="KW-1185">Reference proteome</keyword>
<dbReference type="InterPro" id="IPR013022">
    <property type="entry name" value="Xyl_isomerase-like_TIM-brl"/>
</dbReference>
<accession>A0A518HS18</accession>
<dbReference type="InterPro" id="IPR036237">
    <property type="entry name" value="Xyl_isomerase-like_sf"/>
</dbReference>
<evidence type="ECO:0000313" key="2">
    <source>
        <dbReference type="EMBL" id="QDV43643.1"/>
    </source>
</evidence>
<dbReference type="Pfam" id="PF01261">
    <property type="entry name" value="AP_endonuc_2"/>
    <property type="match status" value="1"/>
</dbReference>
<evidence type="ECO:0000259" key="1">
    <source>
        <dbReference type="Pfam" id="PF01261"/>
    </source>
</evidence>
<protein>
    <submittedName>
        <fullName evidence="2">D-tagatose 3-epimerase</fullName>
        <ecNumber evidence="2">5.3.1.-</ecNumber>
    </submittedName>
</protein>
<sequence length="302" mass="32839">MAGGCGPVRTDLPTVILSVRFNIPQPEQKPQPVKYAICNETFGEMPLDQALQIARDAGYTGWEVAPFMITDDVPSFTADQRAAYRDAVSAGGLEIIGLHWLLAKTEGFHLTTLDEDVRRKTSEYFCELARLCRDLGGDVMVLGSPQQRNFPAGQTEEQAMEAAAACLRAVVPTLDECGVRIAIEPLGRGEGNFLNTAAAGRDLMNRIASDHVGLHLDVKAMSDEPTPVPQIIRDNADAMMHFHANDPNLLGPGMGDVDFRPIFEAVKEIGYDGWTSVEVFDYSLGAETIARQSMANMIAAQA</sequence>
<feature type="domain" description="Xylose isomerase-like TIM barrel" evidence="1">
    <location>
        <begin position="52"/>
        <end position="297"/>
    </location>
</feature>
<evidence type="ECO:0000313" key="3">
    <source>
        <dbReference type="Proteomes" id="UP000319004"/>
    </source>
</evidence>
<dbReference type="EC" id="5.3.1.-" evidence="2"/>
<dbReference type="AlphaFoldDB" id="A0A518HS18"/>
<proteinExistence type="predicted"/>
<dbReference type="InterPro" id="IPR050312">
    <property type="entry name" value="IolE/XylAMocC-like"/>
</dbReference>
<dbReference type="Proteomes" id="UP000319004">
    <property type="component" value="Chromosome"/>
</dbReference>